<dbReference type="AlphaFoldDB" id="A0A918BXN8"/>
<protein>
    <submittedName>
        <fullName evidence="2">Uncharacterized protein</fullName>
    </submittedName>
</protein>
<accession>A0A918BXN8</accession>
<feature type="transmembrane region" description="Helical" evidence="1">
    <location>
        <begin position="44"/>
        <end position="62"/>
    </location>
</feature>
<feature type="transmembrane region" description="Helical" evidence="1">
    <location>
        <begin position="68"/>
        <end position="89"/>
    </location>
</feature>
<keyword evidence="1" id="KW-0812">Transmembrane</keyword>
<proteinExistence type="predicted"/>
<organism evidence="2 3">
    <name type="scientific">Streptomyces aurantiogriseus</name>
    <dbReference type="NCBI Taxonomy" id="66870"/>
    <lineage>
        <taxon>Bacteria</taxon>
        <taxon>Bacillati</taxon>
        <taxon>Actinomycetota</taxon>
        <taxon>Actinomycetes</taxon>
        <taxon>Kitasatosporales</taxon>
        <taxon>Streptomycetaceae</taxon>
        <taxon>Streptomyces</taxon>
    </lineage>
</organism>
<sequence>MSGTDGELLAEDERGFAHYELAYRTGAGGERCPANFPHHEVTRIALLLLLVSVAIVLGIIGVVAKGLFYLLVIGVVVLVADFVLLGLHLGRRRGRLPW</sequence>
<keyword evidence="1" id="KW-0472">Membrane</keyword>
<dbReference type="EMBL" id="BMSX01000002">
    <property type="protein sequence ID" value="GGQ95446.1"/>
    <property type="molecule type" value="Genomic_DNA"/>
</dbReference>
<evidence type="ECO:0000313" key="2">
    <source>
        <dbReference type="EMBL" id="GGQ95446.1"/>
    </source>
</evidence>
<evidence type="ECO:0000313" key="3">
    <source>
        <dbReference type="Proteomes" id="UP000658320"/>
    </source>
</evidence>
<name>A0A918BXN8_9ACTN</name>
<keyword evidence="3" id="KW-1185">Reference proteome</keyword>
<reference evidence="2" key="1">
    <citation type="journal article" date="2014" name="Int. J. Syst. Evol. Microbiol.">
        <title>Complete genome sequence of Corynebacterium casei LMG S-19264T (=DSM 44701T), isolated from a smear-ripened cheese.</title>
        <authorList>
            <consortium name="US DOE Joint Genome Institute (JGI-PGF)"/>
            <person name="Walter F."/>
            <person name="Albersmeier A."/>
            <person name="Kalinowski J."/>
            <person name="Ruckert C."/>
        </authorList>
    </citation>
    <scope>NUCLEOTIDE SEQUENCE</scope>
    <source>
        <strain evidence="2">JCM 4346</strain>
    </source>
</reference>
<evidence type="ECO:0000256" key="1">
    <source>
        <dbReference type="SAM" id="Phobius"/>
    </source>
</evidence>
<gene>
    <name evidence="2" type="ORF">GCM10010251_07460</name>
</gene>
<keyword evidence="1" id="KW-1133">Transmembrane helix</keyword>
<comment type="caution">
    <text evidence="2">The sequence shown here is derived from an EMBL/GenBank/DDBJ whole genome shotgun (WGS) entry which is preliminary data.</text>
</comment>
<dbReference type="RefSeq" id="WP_229910825.1">
    <property type="nucleotide sequence ID" value="NZ_BMSX01000002.1"/>
</dbReference>
<reference evidence="2" key="2">
    <citation type="submission" date="2020-09" db="EMBL/GenBank/DDBJ databases">
        <authorList>
            <person name="Sun Q."/>
            <person name="Ohkuma M."/>
        </authorList>
    </citation>
    <scope>NUCLEOTIDE SEQUENCE</scope>
    <source>
        <strain evidence="2">JCM 4346</strain>
    </source>
</reference>
<dbReference type="Proteomes" id="UP000658320">
    <property type="component" value="Unassembled WGS sequence"/>
</dbReference>